<evidence type="ECO:0000313" key="3">
    <source>
        <dbReference type="Proteomes" id="UP000051386"/>
    </source>
</evidence>
<dbReference type="PATRIC" id="fig|517011.3.peg.2061"/>
<name>A0A0R0D508_9GAMM</name>
<dbReference type="InterPro" id="IPR029058">
    <property type="entry name" value="AB_hydrolase_fold"/>
</dbReference>
<gene>
    <name evidence="2" type="ORF">ABB28_01485</name>
</gene>
<keyword evidence="3" id="KW-1185">Reference proteome</keyword>
<dbReference type="InterPro" id="IPR000073">
    <property type="entry name" value="AB_hydrolase_1"/>
</dbReference>
<dbReference type="EMBL" id="LDJK01000005">
    <property type="protein sequence ID" value="KRG77180.1"/>
    <property type="molecule type" value="Genomic_DNA"/>
</dbReference>
<proteinExistence type="predicted"/>
<dbReference type="AlphaFoldDB" id="A0A0R0D508"/>
<evidence type="ECO:0000313" key="2">
    <source>
        <dbReference type="EMBL" id="KRG77180.1"/>
    </source>
</evidence>
<sequence>MFVRRFPAPASVKRRGEVWLLSGGPGEAGASLYPTIATYQRAFPGFDLVIPDHRGTGRSARICPQQEAPDSADGTGLAGSEWGPCIGAMYANVPRTAAFSTTEAAQDLGLLMSQRPADGQVLLYGVSYGTQLALRALQVTSLPLDGLVLDGLVPPERTEQWDLSRRTALVDEVGRQALGEAGVATYRRVLAAPADAPWRTQVPGGDLRRFFAALLSFPTLRDRMPQIVQDLSNGDARSLDTTVTDWKAALVRLGQGGNNQPALPLVMLISASENNARPGLTKDTVEAEQKDALFVSPIPGLLVGSPVPAYPKDAWFGQSPKTLPRTLVVHGTLDPNTAYAGALEHAATLAKAGPLQFHTVERGAHLLPLVAPSCFVTAVQAFVDGGEAAARCAEPASP</sequence>
<accession>A0A0R0D508</accession>
<reference evidence="2 3" key="1">
    <citation type="submission" date="2015-05" db="EMBL/GenBank/DDBJ databases">
        <title>Genome sequencing and analysis of members of genus Stenotrophomonas.</title>
        <authorList>
            <person name="Patil P.P."/>
            <person name="Midha S."/>
            <person name="Patil P.B."/>
        </authorList>
    </citation>
    <scope>NUCLEOTIDE SEQUENCE [LARGE SCALE GENOMIC DNA]</scope>
    <source>
        <strain evidence="2 3">DSM 21508</strain>
    </source>
</reference>
<feature type="domain" description="AB hydrolase-1" evidence="1">
    <location>
        <begin position="20"/>
        <end position="366"/>
    </location>
</feature>
<dbReference type="Proteomes" id="UP000051386">
    <property type="component" value="Unassembled WGS sequence"/>
</dbReference>
<protein>
    <submittedName>
        <fullName evidence="2">Peptidase S33 family protein</fullName>
    </submittedName>
</protein>
<organism evidence="2 3">
    <name type="scientific">Stenotrophomonas chelatiphaga</name>
    <dbReference type="NCBI Taxonomy" id="517011"/>
    <lineage>
        <taxon>Bacteria</taxon>
        <taxon>Pseudomonadati</taxon>
        <taxon>Pseudomonadota</taxon>
        <taxon>Gammaproteobacteria</taxon>
        <taxon>Lysobacterales</taxon>
        <taxon>Lysobacteraceae</taxon>
        <taxon>Stenotrophomonas</taxon>
    </lineage>
</organism>
<comment type="caution">
    <text evidence="2">The sequence shown here is derived from an EMBL/GenBank/DDBJ whole genome shotgun (WGS) entry which is preliminary data.</text>
</comment>
<dbReference type="SUPFAM" id="SSF53474">
    <property type="entry name" value="alpha/beta-Hydrolases"/>
    <property type="match status" value="1"/>
</dbReference>
<evidence type="ECO:0000259" key="1">
    <source>
        <dbReference type="Pfam" id="PF00561"/>
    </source>
</evidence>
<dbReference type="Gene3D" id="3.40.50.1820">
    <property type="entry name" value="alpha/beta hydrolase"/>
    <property type="match status" value="1"/>
</dbReference>
<dbReference type="Pfam" id="PF00561">
    <property type="entry name" value="Abhydrolase_1"/>
    <property type="match status" value="1"/>
</dbReference>